<accession>A0A8J6TRY0</accession>
<dbReference type="PANTHER" id="PTHR33841:SF1">
    <property type="entry name" value="DNA METHYLTRANSFERASE A"/>
    <property type="match status" value="1"/>
</dbReference>
<dbReference type="Gene3D" id="3.40.50.150">
    <property type="entry name" value="Vaccinia Virus protein VP39"/>
    <property type="match status" value="1"/>
</dbReference>
<dbReference type="EMBL" id="JACNIG010000197">
    <property type="protein sequence ID" value="MBC8431992.1"/>
    <property type="molecule type" value="Genomic_DNA"/>
</dbReference>
<evidence type="ECO:0000256" key="4">
    <source>
        <dbReference type="ARBA" id="ARBA00022679"/>
    </source>
</evidence>
<feature type="non-terminal residue" evidence="7">
    <location>
        <position position="552"/>
    </location>
</feature>
<dbReference type="EC" id="2.1.1.72" evidence="2"/>
<dbReference type="InterPro" id="IPR003356">
    <property type="entry name" value="DNA_methylase_A-5"/>
</dbReference>
<dbReference type="PRINTS" id="PR00507">
    <property type="entry name" value="N12N6MTFRASE"/>
</dbReference>
<dbReference type="InterPro" id="IPR050953">
    <property type="entry name" value="N4_N6_ade-DNA_methylase"/>
</dbReference>
<dbReference type="Pfam" id="PF02384">
    <property type="entry name" value="N6_Mtase"/>
    <property type="match status" value="1"/>
</dbReference>
<evidence type="ECO:0000256" key="5">
    <source>
        <dbReference type="ARBA" id="ARBA00047942"/>
    </source>
</evidence>
<evidence type="ECO:0000259" key="6">
    <source>
        <dbReference type="Pfam" id="PF02384"/>
    </source>
</evidence>
<comment type="catalytic activity">
    <reaction evidence="5">
        <text>a 2'-deoxyadenosine in DNA + S-adenosyl-L-methionine = an N(6)-methyl-2'-deoxyadenosine in DNA + S-adenosyl-L-homocysteine + H(+)</text>
        <dbReference type="Rhea" id="RHEA:15197"/>
        <dbReference type="Rhea" id="RHEA-COMP:12418"/>
        <dbReference type="Rhea" id="RHEA-COMP:12419"/>
        <dbReference type="ChEBI" id="CHEBI:15378"/>
        <dbReference type="ChEBI" id="CHEBI:57856"/>
        <dbReference type="ChEBI" id="CHEBI:59789"/>
        <dbReference type="ChEBI" id="CHEBI:90615"/>
        <dbReference type="ChEBI" id="CHEBI:90616"/>
        <dbReference type="EC" id="2.1.1.72"/>
    </reaction>
</comment>
<comment type="similarity">
    <text evidence="1">Belongs to the N(4)/N(6)-methyltransferase family.</text>
</comment>
<comment type="caution">
    <text evidence="7">The sequence shown here is derived from an EMBL/GenBank/DDBJ whole genome shotgun (WGS) entry which is preliminary data.</text>
</comment>
<evidence type="ECO:0000256" key="3">
    <source>
        <dbReference type="ARBA" id="ARBA00022603"/>
    </source>
</evidence>
<dbReference type="GO" id="GO:0008170">
    <property type="term" value="F:N-methyltransferase activity"/>
    <property type="evidence" value="ECO:0007669"/>
    <property type="project" value="InterPro"/>
</dbReference>
<proteinExistence type="inferred from homology"/>
<organism evidence="7 8">
    <name type="scientific">Candidatus Desulfatibia vada</name>
    <dbReference type="NCBI Taxonomy" id="2841696"/>
    <lineage>
        <taxon>Bacteria</taxon>
        <taxon>Pseudomonadati</taxon>
        <taxon>Thermodesulfobacteriota</taxon>
        <taxon>Desulfobacteria</taxon>
        <taxon>Desulfobacterales</taxon>
        <taxon>Desulfobacterales incertae sedis</taxon>
        <taxon>Candidatus Desulfatibia</taxon>
    </lineage>
</organism>
<dbReference type="SUPFAM" id="SSF53335">
    <property type="entry name" value="S-adenosyl-L-methionine-dependent methyltransferases"/>
    <property type="match status" value="1"/>
</dbReference>
<dbReference type="GO" id="GO:0009007">
    <property type="term" value="F:site-specific DNA-methyltransferase (adenine-specific) activity"/>
    <property type="evidence" value="ECO:0007669"/>
    <property type="project" value="UniProtKB-EC"/>
</dbReference>
<keyword evidence="4" id="KW-0808">Transferase</keyword>
<feature type="domain" description="DNA methylase adenine-specific" evidence="6">
    <location>
        <begin position="301"/>
        <end position="496"/>
    </location>
</feature>
<keyword evidence="3 7" id="KW-0489">Methyltransferase</keyword>
<evidence type="ECO:0000256" key="1">
    <source>
        <dbReference type="ARBA" id="ARBA00006594"/>
    </source>
</evidence>
<gene>
    <name evidence="7" type="ORF">H8D96_08735</name>
</gene>
<reference evidence="7 8" key="1">
    <citation type="submission" date="2020-08" db="EMBL/GenBank/DDBJ databases">
        <title>Bridging the membrane lipid divide: bacteria of the FCB group superphylum have the potential to synthesize archaeal ether lipids.</title>
        <authorList>
            <person name="Villanueva L."/>
            <person name="Von Meijenfeldt F.A.B."/>
            <person name="Westbye A.B."/>
            <person name="Yadav S."/>
            <person name="Hopmans E.C."/>
            <person name="Dutilh B.E."/>
            <person name="Sinninghe Damste J.S."/>
        </authorList>
    </citation>
    <scope>NUCLEOTIDE SEQUENCE [LARGE SCALE GENOMIC DNA]</scope>
    <source>
        <strain evidence="7">NIOZ-UU17</strain>
    </source>
</reference>
<dbReference type="InterPro" id="IPR029063">
    <property type="entry name" value="SAM-dependent_MTases_sf"/>
</dbReference>
<protein>
    <recommendedName>
        <fullName evidence="2">site-specific DNA-methyltransferase (adenine-specific)</fullName>
        <ecNumber evidence="2">2.1.1.72</ecNumber>
    </recommendedName>
</protein>
<dbReference type="Proteomes" id="UP000605201">
    <property type="component" value="Unassembled WGS sequence"/>
</dbReference>
<dbReference type="GO" id="GO:0032259">
    <property type="term" value="P:methylation"/>
    <property type="evidence" value="ECO:0007669"/>
    <property type="project" value="UniProtKB-KW"/>
</dbReference>
<name>A0A8J6TRY0_9BACT</name>
<evidence type="ECO:0000313" key="8">
    <source>
        <dbReference type="Proteomes" id="UP000605201"/>
    </source>
</evidence>
<dbReference type="AlphaFoldDB" id="A0A8J6TRY0"/>
<sequence length="552" mass="62973">MLKSYLKKIAKIANQGDAREESYYASLEELLGKLAQSFGKGKIHITTLPKSTEAGNPDFRVWDGKQHIVGYVEAKAPTVENLDAIEVSEQLKRYRGTFPNLILTNFFEFRLYRNGILVEKALIARPFIVHKLKTIPPLEKEPDFTKLMEAFYSFSLPKVYNAKNLAIELAKRTRFLKEEVIVEELAEEEKSGKGFILGFYEAFRQFLISGLSKEDFADLYSQTITYGLFAARMRAKNGFNRKLAYDNIPHTIGILRDVFRFVSLEDVPAQMEWIIDDIAEVLSVADVNKLLQEYFREGKGKDPVVHFYETFLAEYDPKSREKRGVYYTPEPVVSYIVRSLHHILKDQFGKADGMASNSVTVLDPASGTLTFLAEAAKLAVDEFASKYGQGDKEGFIKEHILKNFYAFELMMAPYAVGHLKMSFLLEELGYTLQKDDRFKLYLTNTLDMEELEQTSLPGMASLSEESRLAGKVKKEQPILVILGNPPYSGHSANKGEWIDLLLKKGYTHKNGIKDDGYYFVDGKPLGEKNPKWLQDDYVKFIRFGQWKIDQAG</sequence>
<dbReference type="PANTHER" id="PTHR33841">
    <property type="entry name" value="DNA METHYLTRANSFERASE YEEA-RELATED"/>
    <property type="match status" value="1"/>
</dbReference>
<dbReference type="GO" id="GO:0003677">
    <property type="term" value="F:DNA binding"/>
    <property type="evidence" value="ECO:0007669"/>
    <property type="project" value="InterPro"/>
</dbReference>
<evidence type="ECO:0000256" key="2">
    <source>
        <dbReference type="ARBA" id="ARBA00011900"/>
    </source>
</evidence>
<evidence type="ECO:0000313" key="7">
    <source>
        <dbReference type="EMBL" id="MBC8431992.1"/>
    </source>
</evidence>